<sequence length="95" mass="10332">MRLNGTGDAIANQTYPLTTDDLTDAIGDDELDLAEGTETIADILQRFGDQTFHTPEEVEHTLQAGVCERAIGRKGYSDRDPTTPGSVYGHECVSF</sequence>
<proteinExistence type="predicted"/>
<dbReference type="InterPro" id="IPR043899">
    <property type="entry name" value="DUF5789"/>
</dbReference>
<reference evidence="1 2" key="1">
    <citation type="journal article" date="2019" name="Int. J. Syst. Evol. Microbiol.">
        <title>The Global Catalogue of Microorganisms (GCM) 10K type strain sequencing project: providing services to taxonomists for standard genome sequencing and annotation.</title>
        <authorList>
            <consortium name="The Broad Institute Genomics Platform"/>
            <consortium name="The Broad Institute Genome Sequencing Center for Infectious Disease"/>
            <person name="Wu L."/>
            <person name="Ma J."/>
        </authorList>
    </citation>
    <scope>NUCLEOTIDE SEQUENCE [LARGE SCALE GENOMIC DNA]</scope>
    <source>
        <strain evidence="1 2">GX26</strain>
    </source>
</reference>
<dbReference type="AlphaFoldDB" id="A0ABD5VH39"/>
<gene>
    <name evidence="1" type="ORF">ACFQGB_06390</name>
</gene>
<name>A0ABD5VH39_9EURY</name>
<organism evidence="1 2">
    <name type="scientific">Halorubellus litoreus</name>
    <dbReference type="NCBI Taxonomy" id="755308"/>
    <lineage>
        <taxon>Archaea</taxon>
        <taxon>Methanobacteriati</taxon>
        <taxon>Methanobacteriota</taxon>
        <taxon>Stenosarchaea group</taxon>
        <taxon>Halobacteria</taxon>
        <taxon>Halobacteriales</taxon>
        <taxon>Halorubellaceae</taxon>
        <taxon>Halorubellus</taxon>
    </lineage>
</organism>
<evidence type="ECO:0000313" key="1">
    <source>
        <dbReference type="EMBL" id="MFC6952487.1"/>
    </source>
</evidence>
<accession>A0ABD5VH39</accession>
<evidence type="ECO:0000313" key="2">
    <source>
        <dbReference type="Proteomes" id="UP001596395"/>
    </source>
</evidence>
<dbReference type="Pfam" id="PF19102">
    <property type="entry name" value="DUF5789"/>
    <property type="match status" value="1"/>
</dbReference>
<dbReference type="RefSeq" id="WP_336349463.1">
    <property type="nucleotide sequence ID" value="NZ_JAZAQL010000001.1"/>
</dbReference>
<comment type="caution">
    <text evidence="1">The sequence shown here is derived from an EMBL/GenBank/DDBJ whole genome shotgun (WGS) entry which is preliminary data.</text>
</comment>
<keyword evidence="2" id="KW-1185">Reference proteome</keyword>
<dbReference type="Proteomes" id="UP001596395">
    <property type="component" value="Unassembled WGS sequence"/>
</dbReference>
<dbReference type="EMBL" id="JBHSXN010000001">
    <property type="protein sequence ID" value="MFC6952487.1"/>
    <property type="molecule type" value="Genomic_DNA"/>
</dbReference>
<protein>
    <submittedName>
        <fullName evidence="1">DUF2795 domain-containing protein</fullName>
    </submittedName>
</protein>